<dbReference type="FunFam" id="2.40.10.10:FF:000068">
    <property type="entry name" value="transmembrane protease serine 2"/>
    <property type="match status" value="1"/>
</dbReference>
<evidence type="ECO:0000313" key="6">
    <source>
        <dbReference type="EMBL" id="KAJ6216708.1"/>
    </source>
</evidence>
<dbReference type="InterPro" id="IPR033116">
    <property type="entry name" value="TRYPSIN_SER"/>
</dbReference>
<dbReference type="Gene3D" id="2.40.10.10">
    <property type="entry name" value="Trypsin-like serine proteases"/>
    <property type="match status" value="1"/>
</dbReference>
<evidence type="ECO:0000256" key="2">
    <source>
        <dbReference type="ARBA" id="ARBA00024195"/>
    </source>
</evidence>
<dbReference type="EMBL" id="JAPWDV010000003">
    <property type="protein sequence ID" value="KAJ6216708.1"/>
    <property type="molecule type" value="Genomic_DNA"/>
</dbReference>
<reference evidence="6" key="1">
    <citation type="submission" date="2022-12" db="EMBL/GenBank/DDBJ databases">
        <title>Genome assemblies of Blomia tropicalis.</title>
        <authorList>
            <person name="Cui Y."/>
        </authorList>
    </citation>
    <scope>NUCLEOTIDE SEQUENCE</scope>
    <source>
        <tissue evidence="6">Adult mites</tissue>
    </source>
</reference>
<evidence type="ECO:0000313" key="7">
    <source>
        <dbReference type="Proteomes" id="UP001142055"/>
    </source>
</evidence>
<dbReference type="AlphaFoldDB" id="A0A9Q0LY95"/>
<dbReference type="InterPro" id="IPR043504">
    <property type="entry name" value="Peptidase_S1_PA_chymotrypsin"/>
</dbReference>
<dbReference type="InterPro" id="IPR018114">
    <property type="entry name" value="TRYPSIN_HIS"/>
</dbReference>
<evidence type="ECO:0000256" key="3">
    <source>
        <dbReference type="RuleBase" id="RU363034"/>
    </source>
</evidence>
<dbReference type="PROSITE" id="PS00134">
    <property type="entry name" value="TRYPSIN_HIS"/>
    <property type="match status" value="1"/>
</dbReference>
<dbReference type="OMA" id="IDNEWIL"/>
<keyword evidence="3" id="KW-0645">Protease</keyword>
<proteinExistence type="inferred from homology"/>
<evidence type="ECO:0000256" key="4">
    <source>
        <dbReference type="SAM" id="SignalP"/>
    </source>
</evidence>
<dbReference type="InterPro" id="IPR009003">
    <property type="entry name" value="Peptidase_S1_PA"/>
</dbReference>
<name>A0A9Q0LY95_BLOTA</name>
<evidence type="ECO:0000259" key="5">
    <source>
        <dbReference type="PROSITE" id="PS50240"/>
    </source>
</evidence>
<dbReference type="Proteomes" id="UP001142055">
    <property type="component" value="Chromosome 3"/>
</dbReference>
<sequence>MLITLWIILYLLIQIESLKSHSQCGISNDELPKTKENMLLLNRFRIAGGRVNHPHQYPWMVYIESEFQFIPKTTKDNSIKRRINGNYLSLHESCTGVLIDNEWILSAAHCFDSIMLNYALKRVRIVLGSHNITNLNEQSRLEISAKRIIKHGLYNESELNSKNDIAMIQLPYRINYTRNLRAICLPKNIPIELSDECMTLGWGETESSIDNRFGTLRSATVATLTGEECSTLIEDREYIDHQLQLCAGYVGIGPCRGDSGGPLQCRTLGNEIDNNIILQSNRWILMGIISFNDDLCGGERPAVYTNVQPFISWIEKVSSIMAENDNYKQFVEQIY</sequence>
<dbReference type="SMART" id="SM00020">
    <property type="entry name" value="Tryp_SPc"/>
    <property type="match status" value="1"/>
</dbReference>
<keyword evidence="4" id="KW-0732">Signal</keyword>
<keyword evidence="1" id="KW-1015">Disulfide bond</keyword>
<dbReference type="Pfam" id="PF00089">
    <property type="entry name" value="Trypsin"/>
    <property type="match status" value="1"/>
</dbReference>
<keyword evidence="3" id="KW-0720">Serine protease</keyword>
<dbReference type="InterPro" id="IPR001314">
    <property type="entry name" value="Peptidase_S1A"/>
</dbReference>
<dbReference type="GO" id="GO:0004252">
    <property type="term" value="F:serine-type endopeptidase activity"/>
    <property type="evidence" value="ECO:0007669"/>
    <property type="project" value="InterPro"/>
</dbReference>
<comment type="caution">
    <text evidence="6">The sequence shown here is derived from an EMBL/GenBank/DDBJ whole genome shotgun (WGS) entry which is preliminary data.</text>
</comment>
<gene>
    <name evidence="6" type="ORF">RDWZM_007865</name>
</gene>
<evidence type="ECO:0000256" key="1">
    <source>
        <dbReference type="ARBA" id="ARBA00023157"/>
    </source>
</evidence>
<comment type="similarity">
    <text evidence="2">Belongs to the peptidase S1 family. CLIP subfamily.</text>
</comment>
<dbReference type="SUPFAM" id="SSF50494">
    <property type="entry name" value="Trypsin-like serine proteases"/>
    <property type="match status" value="1"/>
</dbReference>
<protein>
    <recommendedName>
        <fullName evidence="5">Peptidase S1 domain-containing protein</fullName>
    </recommendedName>
</protein>
<feature type="chain" id="PRO_5040478408" description="Peptidase S1 domain-containing protein" evidence="4">
    <location>
        <begin position="18"/>
        <end position="335"/>
    </location>
</feature>
<keyword evidence="7" id="KW-1185">Reference proteome</keyword>
<dbReference type="PANTHER" id="PTHR24256">
    <property type="entry name" value="TRYPTASE-RELATED"/>
    <property type="match status" value="1"/>
</dbReference>
<dbReference type="PROSITE" id="PS50240">
    <property type="entry name" value="TRYPSIN_DOM"/>
    <property type="match status" value="1"/>
</dbReference>
<feature type="domain" description="Peptidase S1" evidence="5">
    <location>
        <begin position="46"/>
        <end position="319"/>
    </location>
</feature>
<dbReference type="InterPro" id="IPR001254">
    <property type="entry name" value="Trypsin_dom"/>
</dbReference>
<dbReference type="PRINTS" id="PR00722">
    <property type="entry name" value="CHYMOTRYPSIN"/>
</dbReference>
<dbReference type="CDD" id="cd00190">
    <property type="entry name" value="Tryp_SPc"/>
    <property type="match status" value="1"/>
</dbReference>
<feature type="signal peptide" evidence="4">
    <location>
        <begin position="1"/>
        <end position="17"/>
    </location>
</feature>
<dbReference type="GO" id="GO:0006508">
    <property type="term" value="P:proteolysis"/>
    <property type="evidence" value="ECO:0007669"/>
    <property type="project" value="UniProtKB-KW"/>
</dbReference>
<accession>A0A9Q0LY95</accession>
<keyword evidence="3" id="KW-0378">Hydrolase</keyword>
<organism evidence="6 7">
    <name type="scientific">Blomia tropicalis</name>
    <name type="common">Mite</name>
    <dbReference type="NCBI Taxonomy" id="40697"/>
    <lineage>
        <taxon>Eukaryota</taxon>
        <taxon>Metazoa</taxon>
        <taxon>Ecdysozoa</taxon>
        <taxon>Arthropoda</taxon>
        <taxon>Chelicerata</taxon>
        <taxon>Arachnida</taxon>
        <taxon>Acari</taxon>
        <taxon>Acariformes</taxon>
        <taxon>Sarcoptiformes</taxon>
        <taxon>Astigmata</taxon>
        <taxon>Glycyphagoidea</taxon>
        <taxon>Echimyopodidae</taxon>
        <taxon>Blomia</taxon>
    </lineage>
</organism>
<dbReference type="PROSITE" id="PS00135">
    <property type="entry name" value="TRYPSIN_SER"/>
    <property type="match status" value="1"/>
</dbReference>
<dbReference type="InterPro" id="IPR051487">
    <property type="entry name" value="Ser/Thr_Proteases_Immune/Dev"/>
</dbReference>